<evidence type="ECO:0000313" key="3">
    <source>
        <dbReference type="Proteomes" id="UP000007800"/>
    </source>
</evidence>
<evidence type="ECO:0000313" key="2">
    <source>
        <dbReference type="EMBL" id="EER06506.1"/>
    </source>
</evidence>
<protein>
    <submittedName>
        <fullName evidence="2">Uncharacterized protein</fullName>
    </submittedName>
</protein>
<feature type="region of interest" description="Disordered" evidence="1">
    <location>
        <begin position="1"/>
        <end position="85"/>
    </location>
</feature>
<accession>C5L9T8</accession>
<gene>
    <name evidence="2" type="ORF">Pmar_PMAR025260</name>
</gene>
<dbReference type="Proteomes" id="UP000007800">
    <property type="component" value="Unassembled WGS sequence"/>
</dbReference>
<evidence type="ECO:0000256" key="1">
    <source>
        <dbReference type="SAM" id="MobiDB-lite"/>
    </source>
</evidence>
<feature type="compositionally biased region" description="Basic residues" evidence="1">
    <location>
        <begin position="65"/>
        <end position="85"/>
    </location>
</feature>
<sequence>MSALVELGYDGGGAAGDMDRLDDDILEGTAGQEEHDGAASAAAVAEEVDEDVAGNVALSSDAPKKEKRKTPYKSFINRKKQRTAE</sequence>
<reference evidence="2 3" key="1">
    <citation type="submission" date="2008-07" db="EMBL/GenBank/DDBJ databases">
        <authorList>
            <person name="El-Sayed N."/>
            <person name="Caler E."/>
            <person name="Inman J."/>
            <person name="Amedeo P."/>
            <person name="Hass B."/>
            <person name="Wortman J."/>
        </authorList>
    </citation>
    <scope>NUCLEOTIDE SEQUENCE [LARGE SCALE GENOMIC DNA]</scope>
    <source>
        <strain evidence="3">ATCC 50983 / TXsc</strain>
    </source>
</reference>
<proteinExistence type="predicted"/>
<dbReference type="EMBL" id="GG680679">
    <property type="protein sequence ID" value="EER06506.1"/>
    <property type="molecule type" value="Genomic_DNA"/>
</dbReference>
<dbReference type="RefSeq" id="XP_002774690.1">
    <property type="nucleotide sequence ID" value="XM_002774644.1"/>
</dbReference>
<name>C5L9T8_PERM5</name>
<dbReference type="AlphaFoldDB" id="C5L9T8"/>
<dbReference type="InParanoid" id="C5L9T8"/>
<keyword evidence="3" id="KW-1185">Reference proteome</keyword>
<dbReference type="GeneID" id="9055468"/>
<organism evidence="3">
    <name type="scientific">Perkinsus marinus (strain ATCC 50983 / TXsc)</name>
    <dbReference type="NCBI Taxonomy" id="423536"/>
    <lineage>
        <taxon>Eukaryota</taxon>
        <taxon>Sar</taxon>
        <taxon>Alveolata</taxon>
        <taxon>Perkinsozoa</taxon>
        <taxon>Perkinsea</taxon>
        <taxon>Perkinsida</taxon>
        <taxon>Perkinsidae</taxon>
        <taxon>Perkinsus</taxon>
    </lineage>
</organism>